<dbReference type="EMBL" id="LT629732">
    <property type="protein sequence ID" value="SDS59458.1"/>
    <property type="molecule type" value="Genomic_DNA"/>
</dbReference>
<dbReference type="OrthoDB" id="3541554at2"/>
<dbReference type="Proteomes" id="UP000198983">
    <property type="component" value="Chromosome I"/>
</dbReference>
<evidence type="ECO:0000313" key="1">
    <source>
        <dbReference type="EMBL" id="SDS59458.1"/>
    </source>
</evidence>
<gene>
    <name evidence="1" type="ORF">SAMN04489717_3191</name>
</gene>
<dbReference type="AlphaFoldDB" id="A0A1H1TGZ0"/>
<accession>A0A1H1TGZ0</accession>
<evidence type="ECO:0000313" key="2">
    <source>
        <dbReference type="Proteomes" id="UP000198983"/>
    </source>
</evidence>
<name>A0A1H1TGZ0_9ACTN</name>
<organism evidence="1 2">
    <name type="scientific">Actinopolymorpha singaporensis</name>
    <dbReference type="NCBI Taxonomy" id="117157"/>
    <lineage>
        <taxon>Bacteria</taxon>
        <taxon>Bacillati</taxon>
        <taxon>Actinomycetota</taxon>
        <taxon>Actinomycetes</taxon>
        <taxon>Propionibacteriales</taxon>
        <taxon>Actinopolymorphaceae</taxon>
        <taxon>Actinopolymorpha</taxon>
    </lineage>
</organism>
<sequence>MGLVTGLLTLPLAPVRGVGWIAEQVLDLGEQQYYDVARIRGELADLSDAYDAGLLTEEEFDVAEDEILDRLEEAQRRGTGQRRPAG</sequence>
<keyword evidence="2" id="KW-1185">Reference proteome</keyword>
<reference evidence="1 2" key="1">
    <citation type="submission" date="2016-10" db="EMBL/GenBank/DDBJ databases">
        <authorList>
            <person name="de Groot N.N."/>
        </authorList>
    </citation>
    <scope>NUCLEOTIDE SEQUENCE [LARGE SCALE GENOMIC DNA]</scope>
    <source>
        <strain evidence="1 2">DSM 22024</strain>
    </source>
</reference>
<dbReference type="Pfam" id="PF05120">
    <property type="entry name" value="GvpG"/>
    <property type="match status" value="1"/>
</dbReference>
<dbReference type="RefSeq" id="WP_092654452.1">
    <property type="nucleotide sequence ID" value="NZ_LT629732.1"/>
</dbReference>
<protein>
    <submittedName>
        <fullName evidence="1">Gas vesicle protein G</fullName>
    </submittedName>
</protein>
<proteinExistence type="predicted"/>
<dbReference type="STRING" id="117157.SAMN04489717_3191"/>
<dbReference type="InterPro" id="IPR007804">
    <property type="entry name" value="GvpG"/>
</dbReference>